<keyword evidence="3" id="KW-1185">Reference proteome</keyword>
<sequence>MHSCRKFCTCTLRLATKGCKPLERNLNERLVDIPGIGCPLGRMMMSDYQWSQKGTSYCSILFISLSFASLQAYRGAGTEVLACPTLPDPCLRSSGESHPLDPSRELIKVRR</sequence>
<reference evidence="2 3" key="1">
    <citation type="journal article" date="2019" name="Sci. Rep.">
        <title>Orb-weaving spider Araneus ventricosus genome elucidates the spidroin gene catalogue.</title>
        <authorList>
            <person name="Kono N."/>
            <person name="Nakamura H."/>
            <person name="Ohtoshi R."/>
            <person name="Moran D.A.P."/>
            <person name="Shinohara A."/>
            <person name="Yoshida Y."/>
            <person name="Fujiwara M."/>
            <person name="Mori M."/>
            <person name="Tomita M."/>
            <person name="Arakawa K."/>
        </authorList>
    </citation>
    <scope>NUCLEOTIDE SEQUENCE [LARGE SCALE GENOMIC DNA]</scope>
</reference>
<protein>
    <submittedName>
        <fullName evidence="2">Uncharacterized protein</fullName>
    </submittedName>
</protein>
<dbReference type="Proteomes" id="UP000499080">
    <property type="component" value="Unassembled WGS sequence"/>
</dbReference>
<gene>
    <name evidence="2" type="ORF">AVEN_136375_1</name>
</gene>
<feature type="region of interest" description="Disordered" evidence="1">
    <location>
        <begin position="91"/>
        <end position="111"/>
    </location>
</feature>
<evidence type="ECO:0000256" key="1">
    <source>
        <dbReference type="SAM" id="MobiDB-lite"/>
    </source>
</evidence>
<feature type="compositionally biased region" description="Basic and acidic residues" evidence="1">
    <location>
        <begin position="98"/>
        <end position="111"/>
    </location>
</feature>
<evidence type="ECO:0000313" key="3">
    <source>
        <dbReference type="Proteomes" id="UP000499080"/>
    </source>
</evidence>
<dbReference type="EMBL" id="BGPR01012839">
    <property type="protein sequence ID" value="GBN57923.1"/>
    <property type="molecule type" value="Genomic_DNA"/>
</dbReference>
<proteinExistence type="predicted"/>
<accession>A0A4Y2Q453</accession>
<evidence type="ECO:0000313" key="2">
    <source>
        <dbReference type="EMBL" id="GBN57923.1"/>
    </source>
</evidence>
<dbReference type="AlphaFoldDB" id="A0A4Y2Q453"/>
<organism evidence="2 3">
    <name type="scientific">Araneus ventricosus</name>
    <name type="common">Orbweaver spider</name>
    <name type="synonym">Epeira ventricosa</name>
    <dbReference type="NCBI Taxonomy" id="182803"/>
    <lineage>
        <taxon>Eukaryota</taxon>
        <taxon>Metazoa</taxon>
        <taxon>Ecdysozoa</taxon>
        <taxon>Arthropoda</taxon>
        <taxon>Chelicerata</taxon>
        <taxon>Arachnida</taxon>
        <taxon>Araneae</taxon>
        <taxon>Araneomorphae</taxon>
        <taxon>Entelegynae</taxon>
        <taxon>Araneoidea</taxon>
        <taxon>Araneidae</taxon>
        <taxon>Araneus</taxon>
    </lineage>
</organism>
<name>A0A4Y2Q453_ARAVE</name>
<comment type="caution">
    <text evidence="2">The sequence shown here is derived from an EMBL/GenBank/DDBJ whole genome shotgun (WGS) entry which is preliminary data.</text>
</comment>